<protein>
    <submittedName>
        <fullName evidence="7">Ca-activated chloride channel family protein</fullName>
    </submittedName>
</protein>
<dbReference type="PANTHER" id="PTHR22550:SF5">
    <property type="entry name" value="LEUCINE ZIPPER PROTEIN 4"/>
    <property type="match status" value="1"/>
</dbReference>
<proteinExistence type="predicted"/>
<keyword evidence="8" id="KW-1185">Reference proteome</keyword>
<evidence type="ECO:0000256" key="2">
    <source>
        <dbReference type="ARBA" id="ARBA00022692"/>
    </source>
</evidence>
<dbReference type="EMBL" id="QEKW01000003">
    <property type="protein sequence ID" value="PVZ11708.1"/>
    <property type="molecule type" value="Genomic_DNA"/>
</dbReference>
<reference evidence="7 8" key="1">
    <citation type="submission" date="2018-04" db="EMBL/GenBank/DDBJ databases">
        <title>Genomic Encyclopedia of Type Strains, Phase IV (KMG-IV): sequencing the most valuable type-strain genomes for metagenomic binning, comparative biology and taxonomic classification.</title>
        <authorList>
            <person name="Goeker M."/>
        </authorList>
    </citation>
    <scope>NUCLEOTIDE SEQUENCE [LARGE SCALE GENOMIC DNA]</scope>
    <source>
        <strain evidence="7 8">DSM 45771</strain>
    </source>
</reference>
<dbReference type="AlphaFoldDB" id="A0A2U1FHR5"/>
<keyword evidence="2 5" id="KW-0812">Transmembrane</keyword>
<feature type="transmembrane region" description="Helical" evidence="5">
    <location>
        <begin position="55"/>
        <end position="73"/>
    </location>
</feature>
<feature type="transmembrane region" description="Helical" evidence="5">
    <location>
        <begin position="6"/>
        <end position="24"/>
    </location>
</feature>
<evidence type="ECO:0000256" key="3">
    <source>
        <dbReference type="ARBA" id="ARBA00022989"/>
    </source>
</evidence>
<feature type="transmembrane region" description="Helical" evidence="5">
    <location>
        <begin position="300"/>
        <end position="319"/>
    </location>
</feature>
<dbReference type="Gene3D" id="3.40.50.410">
    <property type="entry name" value="von Willebrand factor, type A domain"/>
    <property type="match status" value="1"/>
</dbReference>
<dbReference type="SMART" id="SM00327">
    <property type="entry name" value="VWA"/>
    <property type="match status" value="1"/>
</dbReference>
<dbReference type="SUPFAM" id="SSF53300">
    <property type="entry name" value="vWA-like"/>
    <property type="match status" value="1"/>
</dbReference>
<dbReference type="NCBIfam" id="NF010238">
    <property type="entry name" value="PRK13685.1"/>
    <property type="match status" value="1"/>
</dbReference>
<evidence type="ECO:0000313" key="8">
    <source>
        <dbReference type="Proteomes" id="UP000245639"/>
    </source>
</evidence>
<evidence type="ECO:0000256" key="5">
    <source>
        <dbReference type="SAM" id="Phobius"/>
    </source>
</evidence>
<gene>
    <name evidence="7" type="ORF">C8D89_10338</name>
</gene>
<dbReference type="InterPro" id="IPR036465">
    <property type="entry name" value="vWFA_dom_sf"/>
</dbReference>
<evidence type="ECO:0000256" key="1">
    <source>
        <dbReference type="ARBA" id="ARBA00022475"/>
    </source>
</evidence>
<dbReference type="InterPro" id="IPR002035">
    <property type="entry name" value="VWF_A"/>
</dbReference>
<dbReference type="Pfam" id="PF07584">
    <property type="entry name" value="BatA"/>
    <property type="match status" value="1"/>
</dbReference>
<evidence type="ECO:0000259" key="6">
    <source>
        <dbReference type="PROSITE" id="PS50234"/>
    </source>
</evidence>
<comment type="caution">
    <text evidence="7">The sequence shown here is derived from an EMBL/GenBank/DDBJ whole genome shotgun (WGS) entry which is preliminary data.</text>
</comment>
<keyword evidence="4 5" id="KW-0472">Membrane</keyword>
<dbReference type="Proteomes" id="UP000245639">
    <property type="component" value="Unassembled WGS sequence"/>
</dbReference>
<dbReference type="InterPro" id="IPR024163">
    <property type="entry name" value="Aerotolerance_reg_N"/>
</dbReference>
<dbReference type="Pfam" id="PF13519">
    <property type="entry name" value="VWA_2"/>
    <property type="match status" value="1"/>
</dbReference>
<dbReference type="InterPro" id="IPR050768">
    <property type="entry name" value="UPF0353/GerABKA_families"/>
</dbReference>
<sequence>MFAHPWWFLLLLVVAALAVGYWWINRRRQRYTMRFTNLALLERVAPRGPGRWRHVPMVLVLVALVLMTIALAGPQGTAQVPRNRATVMLTIDVSLSMRATDVEPSRLQVAQTAASAFADQLPAGINLGLSSFAATPSTLVTPTTDRQAVKNAIGSLQLAESTGTGDAIRASLAAIRAFGAQVRGPEGPPPARIILLSDGKQTTPTTDPADDRGAYPAAAEAKAAGVPISAISFGTEYGEIEIDGRPVSVAVADDQMREIAQLSGGDFRRASNELDLRETYATLAEQVGYEERTVDLSGRWFLAATILVLLGAGTAIVTGQRLP</sequence>
<evidence type="ECO:0000256" key="4">
    <source>
        <dbReference type="ARBA" id="ARBA00023136"/>
    </source>
</evidence>
<evidence type="ECO:0000313" key="7">
    <source>
        <dbReference type="EMBL" id="PVZ11708.1"/>
    </source>
</evidence>
<organism evidence="7 8">
    <name type="scientific">Actinomycetospora cinnamomea</name>
    <dbReference type="NCBI Taxonomy" id="663609"/>
    <lineage>
        <taxon>Bacteria</taxon>
        <taxon>Bacillati</taxon>
        <taxon>Actinomycetota</taxon>
        <taxon>Actinomycetes</taxon>
        <taxon>Pseudonocardiales</taxon>
        <taxon>Pseudonocardiaceae</taxon>
        <taxon>Actinomycetospora</taxon>
    </lineage>
</organism>
<feature type="domain" description="VWFA" evidence="6">
    <location>
        <begin position="86"/>
        <end position="287"/>
    </location>
</feature>
<dbReference type="PANTHER" id="PTHR22550">
    <property type="entry name" value="SPORE GERMINATION PROTEIN"/>
    <property type="match status" value="1"/>
</dbReference>
<dbReference type="OrthoDB" id="8882959at2"/>
<dbReference type="PROSITE" id="PS50234">
    <property type="entry name" value="VWFA"/>
    <property type="match status" value="1"/>
</dbReference>
<accession>A0A2U1FHR5</accession>
<keyword evidence="1" id="KW-1003">Cell membrane</keyword>
<keyword evidence="3 5" id="KW-1133">Transmembrane helix</keyword>
<name>A0A2U1FHR5_9PSEU</name>